<feature type="region of interest" description="Disordered" evidence="4">
    <location>
        <begin position="116"/>
        <end position="141"/>
    </location>
</feature>
<gene>
    <name evidence="7" type="ORF">PG996_009907</name>
</gene>
<dbReference type="PANTHER" id="PTHR34997:SF1">
    <property type="entry name" value="PEPTIDOGLYCAN-BINDING LYSIN DOMAIN"/>
    <property type="match status" value="1"/>
</dbReference>
<evidence type="ECO:0000256" key="3">
    <source>
        <dbReference type="ARBA" id="ARBA00044955"/>
    </source>
</evidence>
<feature type="signal peptide" evidence="5">
    <location>
        <begin position="1"/>
        <end position="19"/>
    </location>
</feature>
<reference evidence="7 8" key="1">
    <citation type="submission" date="2023-01" db="EMBL/GenBank/DDBJ databases">
        <title>Analysis of 21 Apiospora genomes using comparative genomics revels a genus with tremendous synthesis potential of carbohydrate active enzymes and secondary metabolites.</title>
        <authorList>
            <person name="Sorensen T."/>
        </authorList>
    </citation>
    <scope>NUCLEOTIDE SEQUENCE [LARGE SCALE GENOMIC DNA]</scope>
    <source>
        <strain evidence="7 8">CBS 83171</strain>
    </source>
</reference>
<organism evidence="7 8">
    <name type="scientific">Apiospora saccharicola</name>
    <dbReference type="NCBI Taxonomy" id="335842"/>
    <lineage>
        <taxon>Eukaryota</taxon>
        <taxon>Fungi</taxon>
        <taxon>Dikarya</taxon>
        <taxon>Ascomycota</taxon>
        <taxon>Pezizomycotina</taxon>
        <taxon>Sordariomycetes</taxon>
        <taxon>Xylariomycetidae</taxon>
        <taxon>Amphisphaeriales</taxon>
        <taxon>Apiosporaceae</taxon>
        <taxon>Apiospora</taxon>
    </lineage>
</organism>
<protein>
    <recommendedName>
        <fullName evidence="6">LysM domain-containing protein</fullName>
    </recommendedName>
</protein>
<comment type="similarity">
    <text evidence="3">Belongs to the secreted LysM effector family.</text>
</comment>
<dbReference type="SMART" id="SM00257">
    <property type="entry name" value="LysM"/>
    <property type="match status" value="2"/>
</dbReference>
<dbReference type="Gene3D" id="3.10.350.10">
    <property type="entry name" value="LysM domain"/>
    <property type="match status" value="2"/>
</dbReference>
<dbReference type="InterPro" id="IPR052210">
    <property type="entry name" value="LysM1-like"/>
</dbReference>
<evidence type="ECO:0000256" key="1">
    <source>
        <dbReference type="ARBA" id="ARBA00022669"/>
    </source>
</evidence>
<proteinExistence type="inferred from homology"/>
<sequence>MLPTSVLAVLGFFAARSAALSANRVNRLAVRQSSIPATPTKPDNGITTPQPAQKGMVDNCNHFYKVEQYDYCYAIAAEFNVTPAQLAQWNTDIGGEACTNLWAGYYICVGVLDDSTSPDPDPDPTTTPTPKPNPTPQPVQPGMVDNCNRWHLVGQGEVCGAIAQEVGVTVAQLAEWNKGIGGLACNNMWAGFYLCTGVSG</sequence>
<comment type="caution">
    <text evidence="7">The sequence shown here is derived from an EMBL/GenBank/DDBJ whole genome shotgun (WGS) entry which is preliminary data.</text>
</comment>
<dbReference type="Pfam" id="PF01476">
    <property type="entry name" value="LysM"/>
    <property type="match status" value="2"/>
</dbReference>
<dbReference type="EMBL" id="JAQQWM010000006">
    <property type="protein sequence ID" value="KAK8059977.1"/>
    <property type="molecule type" value="Genomic_DNA"/>
</dbReference>
<feature type="compositionally biased region" description="Pro residues" evidence="4">
    <location>
        <begin position="123"/>
        <end position="139"/>
    </location>
</feature>
<evidence type="ECO:0000256" key="4">
    <source>
        <dbReference type="SAM" id="MobiDB-lite"/>
    </source>
</evidence>
<feature type="region of interest" description="Disordered" evidence="4">
    <location>
        <begin position="33"/>
        <end position="52"/>
    </location>
</feature>
<feature type="chain" id="PRO_5045673989" description="LysM domain-containing protein" evidence="5">
    <location>
        <begin position="20"/>
        <end position="200"/>
    </location>
</feature>
<dbReference type="PANTHER" id="PTHR34997">
    <property type="entry name" value="AM15"/>
    <property type="match status" value="1"/>
</dbReference>
<keyword evidence="5" id="KW-0732">Signal</keyword>
<feature type="domain" description="LysM" evidence="6">
    <location>
        <begin position="62"/>
        <end position="109"/>
    </location>
</feature>
<evidence type="ECO:0000256" key="2">
    <source>
        <dbReference type="ARBA" id="ARBA00023026"/>
    </source>
</evidence>
<accession>A0ABR1UMS2</accession>
<evidence type="ECO:0000313" key="8">
    <source>
        <dbReference type="Proteomes" id="UP001446871"/>
    </source>
</evidence>
<keyword evidence="8" id="KW-1185">Reference proteome</keyword>
<feature type="domain" description="LysM" evidence="6">
    <location>
        <begin position="149"/>
        <end position="196"/>
    </location>
</feature>
<dbReference type="InterPro" id="IPR036779">
    <property type="entry name" value="LysM_dom_sf"/>
</dbReference>
<dbReference type="InterPro" id="IPR018392">
    <property type="entry name" value="LysM"/>
</dbReference>
<name>A0ABR1UMS2_9PEZI</name>
<keyword evidence="1" id="KW-0147">Chitin-binding</keyword>
<dbReference type="PROSITE" id="PS51782">
    <property type="entry name" value="LYSM"/>
    <property type="match status" value="2"/>
</dbReference>
<dbReference type="CDD" id="cd00118">
    <property type="entry name" value="LysM"/>
    <property type="match status" value="2"/>
</dbReference>
<dbReference type="Proteomes" id="UP001446871">
    <property type="component" value="Unassembled WGS sequence"/>
</dbReference>
<evidence type="ECO:0000256" key="5">
    <source>
        <dbReference type="SAM" id="SignalP"/>
    </source>
</evidence>
<evidence type="ECO:0000313" key="7">
    <source>
        <dbReference type="EMBL" id="KAK8059977.1"/>
    </source>
</evidence>
<keyword evidence="2" id="KW-0843">Virulence</keyword>
<dbReference type="SUPFAM" id="SSF54106">
    <property type="entry name" value="LysM domain"/>
    <property type="match status" value="2"/>
</dbReference>
<evidence type="ECO:0000259" key="6">
    <source>
        <dbReference type="PROSITE" id="PS51782"/>
    </source>
</evidence>